<evidence type="ECO:0000259" key="13">
    <source>
        <dbReference type="Pfam" id="PF04598"/>
    </source>
</evidence>
<dbReference type="GO" id="GO:0012501">
    <property type="term" value="P:programmed cell death"/>
    <property type="evidence" value="ECO:0007669"/>
    <property type="project" value="UniProtKB-KW"/>
</dbReference>
<dbReference type="Bgee" id="ENSPTRG00000020584">
    <property type="expression patterns" value="Expressed in testis"/>
</dbReference>
<dbReference type="GO" id="GO:0070273">
    <property type="term" value="F:phosphatidylinositol-4-phosphate binding"/>
    <property type="evidence" value="ECO:0000318"/>
    <property type="project" value="GO_Central"/>
</dbReference>
<gene>
    <name evidence="15 17" type="primary">GSDMC</name>
</gene>
<dbReference type="Pfam" id="PF04598">
    <property type="entry name" value="Gasdermin"/>
    <property type="match status" value="1"/>
</dbReference>
<dbReference type="FunCoup" id="A0A2J8KF89">
    <property type="interactions" value="176"/>
</dbReference>
<dbReference type="GO" id="GO:0005546">
    <property type="term" value="F:phosphatidylinositol-4,5-bisphosphate binding"/>
    <property type="evidence" value="ECO:0000318"/>
    <property type="project" value="GO_Central"/>
</dbReference>
<dbReference type="PaxDb" id="9598-ENSPTRP00000035193"/>
<evidence type="ECO:0000256" key="9">
    <source>
        <dbReference type="ARBA" id="ARBA00023136"/>
    </source>
</evidence>
<evidence type="ECO:0000256" key="6">
    <source>
        <dbReference type="ARBA" id="ARBA00022490"/>
    </source>
</evidence>
<name>A0A2J8KF89_PANTR</name>
<organism evidence="15 16">
    <name type="scientific">Pan troglodytes</name>
    <name type="common">Chimpanzee</name>
    <dbReference type="NCBI Taxonomy" id="9598"/>
    <lineage>
        <taxon>Eukaryota</taxon>
        <taxon>Metazoa</taxon>
        <taxon>Chordata</taxon>
        <taxon>Craniata</taxon>
        <taxon>Vertebrata</taxon>
        <taxon>Euteleostomi</taxon>
        <taxon>Mammalia</taxon>
        <taxon>Eutheria</taxon>
        <taxon>Euarchontoglires</taxon>
        <taxon>Primates</taxon>
        <taxon>Haplorrhini</taxon>
        <taxon>Catarrhini</taxon>
        <taxon>Hominidae</taxon>
        <taxon>Pan</taxon>
    </lineage>
</organism>
<keyword evidence="10" id="KW-0564">Palmitate</keyword>
<comment type="subcellular location">
    <subcellularLocation>
        <location evidence="2">Cell membrane</location>
        <topology evidence="2">Multi-pass membrane protein</topology>
    </subcellularLocation>
    <subcellularLocation>
        <location evidence="1">Cytoplasm</location>
        <location evidence="1">Cytosol</location>
    </subcellularLocation>
</comment>
<evidence type="ECO:0000256" key="1">
    <source>
        <dbReference type="ARBA" id="ARBA00004514"/>
    </source>
</evidence>
<dbReference type="GO" id="GO:0005886">
    <property type="term" value="C:plasma membrane"/>
    <property type="evidence" value="ECO:0007669"/>
    <property type="project" value="UniProtKB-SubCell"/>
</dbReference>
<reference evidence="15 16" key="1">
    <citation type="journal article" date="2005" name="Nature">
        <title>Initial sequence of the chimpanzee genome and comparison with the human genome.</title>
        <authorList>
            <consortium name="Chimpanzee sequencing and analysis consortium"/>
        </authorList>
    </citation>
    <scope>NUCLEOTIDE SEQUENCE [LARGE SCALE GENOMIC DNA]</scope>
</reference>
<keyword evidence="16" id="KW-1185">Reference proteome</keyword>
<dbReference type="GO" id="GO:0001786">
    <property type="term" value="F:phosphatidylserine binding"/>
    <property type="evidence" value="ECO:0000318"/>
    <property type="project" value="GO_Central"/>
</dbReference>
<dbReference type="PANTHER" id="PTHR16399:SF21">
    <property type="entry name" value="GASDERMIN-C"/>
    <property type="match status" value="1"/>
</dbReference>
<evidence type="ECO:0000256" key="5">
    <source>
        <dbReference type="ARBA" id="ARBA00022475"/>
    </source>
</evidence>
<dbReference type="AlphaFoldDB" id="A0A2J8KF89"/>
<evidence type="ECO:0000256" key="2">
    <source>
        <dbReference type="ARBA" id="ARBA00004651"/>
    </source>
</evidence>
<sequence length="508" mass="57652">MPSMLERISKNLVKEIGSKDLTPVKYLLSATKLRQFVILRKKKDSRSSFWEQSDYVPVEFSLNDILEPSSSVPETVVTGPFHFSDIMIQKHKADIGVNVGIEVSVSGEASVDHGCSLEFQIVTIPSPNLEDFQKRKLLDPEPSFLKECRRRGDNLYVVTEAVELINNTVLYDSSSVNILGKIALWITYGKGQGQGESLRVKKKALTLQKGMVMAYKRKQLVIKEKAILISDDDEQRTFQDEYEISEMVGYCAARSEGLLPSFHTISPTLFNASSNDMKLKPELFLTQQFLSGHLPKYEQVHILPVGRIEERFWQNFKHLQEEVFQKIKTLAQLSKDVQNVVFYSILAMLRDRGALQDLMNMLELDSSGHLDGPGGAILKKLQQDSNHAWFNPKDPILYLLEAIMVLSDFQHDLLACSVEKRILLQQQELVRSILEPNFRYPWSIPFTLKPELLAPLQSEGLAITYGLLEECGLRMELDNPRSTWDVEAKMPLSALYGTLSLLQQLAEA</sequence>
<dbReference type="KEGG" id="ptr:741746"/>
<reference evidence="15" key="2">
    <citation type="submission" date="2025-08" db="UniProtKB">
        <authorList>
            <consortium name="Ensembl"/>
        </authorList>
    </citation>
    <scope>IDENTIFICATION</scope>
</reference>
<reference evidence="15" key="3">
    <citation type="submission" date="2025-09" db="UniProtKB">
        <authorList>
            <consortium name="Ensembl"/>
        </authorList>
    </citation>
    <scope>IDENTIFICATION</scope>
</reference>
<evidence type="ECO:0000256" key="3">
    <source>
        <dbReference type="ARBA" id="ARBA00009279"/>
    </source>
</evidence>
<keyword evidence="5" id="KW-1003">Cell membrane</keyword>
<dbReference type="CTD" id="56169"/>
<dbReference type="Proteomes" id="UP000002277">
    <property type="component" value="Chromosome 8"/>
</dbReference>
<keyword evidence="7" id="KW-1210">Necrosis</keyword>
<evidence type="ECO:0000256" key="11">
    <source>
        <dbReference type="ARBA" id="ARBA00023288"/>
    </source>
</evidence>
<dbReference type="InterPro" id="IPR040460">
    <property type="entry name" value="Gasdermin_pore"/>
</dbReference>
<dbReference type="GO" id="GO:0070269">
    <property type="term" value="P:pyroptotic inflammatory response"/>
    <property type="evidence" value="ECO:0000318"/>
    <property type="project" value="GO_Central"/>
</dbReference>
<evidence type="ECO:0000313" key="15">
    <source>
        <dbReference type="Ensembl" id="ENSPTRP00000035193.3"/>
    </source>
</evidence>
<keyword evidence="4" id="KW-1134">Transmembrane beta strand</keyword>
<evidence type="ECO:0000256" key="12">
    <source>
        <dbReference type="ARBA" id="ARBA00038764"/>
    </source>
</evidence>
<dbReference type="RefSeq" id="XP_063673438.1">
    <property type="nucleotide sequence ID" value="XM_063817368.1"/>
</dbReference>
<dbReference type="Pfam" id="PF17708">
    <property type="entry name" value="Gasdermin_C"/>
    <property type="match status" value="1"/>
</dbReference>
<dbReference type="OrthoDB" id="9836623at2759"/>
<accession>A0A2J8KF89</accession>
<dbReference type="EMBL" id="AACZ04067476">
    <property type="status" value="NOT_ANNOTATED_CDS"/>
    <property type="molecule type" value="Genomic_DNA"/>
</dbReference>
<evidence type="ECO:0000313" key="17">
    <source>
        <dbReference type="VGNC" id="VGNC:875"/>
    </source>
</evidence>
<protein>
    <submittedName>
        <fullName evidence="15">Gasdermin C</fullName>
    </submittedName>
</protein>
<dbReference type="VGNC" id="VGNC:875">
    <property type="gene designation" value="GSDMC"/>
</dbReference>
<dbReference type="PANTHER" id="PTHR16399">
    <property type="entry name" value="GASDERMIN"/>
    <property type="match status" value="1"/>
</dbReference>
<dbReference type="InParanoid" id="A0A2J8KF89"/>
<dbReference type="STRING" id="9598.ENSPTRP00000035193"/>
<dbReference type="RefSeq" id="XP_001153860.1">
    <property type="nucleotide sequence ID" value="XM_001153860.4"/>
</dbReference>
<keyword evidence="8" id="KW-0812">Transmembrane</keyword>
<dbReference type="GeneTree" id="ENSGT00950000183140"/>
<keyword evidence="9" id="KW-0472">Membrane</keyword>
<dbReference type="InterPro" id="IPR007677">
    <property type="entry name" value="Gasdermin"/>
</dbReference>
<keyword evidence="11" id="KW-0449">Lipoprotein</keyword>
<evidence type="ECO:0000256" key="7">
    <source>
        <dbReference type="ARBA" id="ARBA00022590"/>
    </source>
</evidence>
<evidence type="ECO:0000313" key="16">
    <source>
        <dbReference type="Proteomes" id="UP000002277"/>
    </source>
</evidence>
<dbReference type="RefSeq" id="XP_054512993.1">
    <property type="nucleotide sequence ID" value="XM_054657018.2"/>
</dbReference>
<evidence type="ECO:0000256" key="4">
    <source>
        <dbReference type="ARBA" id="ARBA00022452"/>
    </source>
</evidence>
<accession>H2QWQ3</accession>
<proteinExistence type="inferred from homology"/>
<dbReference type="OMA" id="ISLWITY"/>
<evidence type="ECO:0000259" key="14">
    <source>
        <dbReference type="Pfam" id="PF17708"/>
    </source>
</evidence>
<dbReference type="Ensembl" id="ENSPTRT00000038067.4">
    <property type="protein sequence ID" value="ENSPTRP00000035193.3"/>
    <property type="gene ID" value="ENSPTRG00000020584.4"/>
</dbReference>
<dbReference type="GO" id="GO:0005829">
    <property type="term" value="C:cytosol"/>
    <property type="evidence" value="ECO:0007669"/>
    <property type="project" value="UniProtKB-SubCell"/>
</dbReference>
<feature type="domain" description="Gasdermin PUB" evidence="14">
    <location>
        <begin position="315"/>
        <end position="481"/>
    </location>
</feature>
<dbReference type="InterPro" id="IPR041263">
    <property type="entry name" value="Gasdermin_PUB"/>
</dbReference>
<feature type="domain" description="Gasdermin pore forming" evidence="13">
    <location>
        <begin position="4"/>
        <end position="240"/>
    </location>
</feature>
<dbReference type="GeneID" id="741746"/>
<comment type="subunit">
    <text evidence="12">Homooligomer; homooligomeric ring-shaped pore complex containing 27-28 subunits when inserted in the membrane.</text>
</comment>
<keyword evidence="6" id="KW-0963">Cytoplasm</keyword>
<evidence type="ECO:0000256" key="10">
    <source>
        <dbReference type="ARBA" id="ARBA00023139"/>
    </source>
</evidence>
<comment type="similarity">
    <text evidence="3">Belongs to the gasdermin family.</text>
</comment>
<dbReference type="GO" id="GO:0042742">
    <property type="term" value="P:defense response to bacterium"/>
    <property type="evidence" value="ECO:0000318"/>
    <property type="project" value="GO_Central"/>
</dbReference>
<evidence type="ECO:0000256" key="8">
    <source>
        <dbReference type="ARBA" id="ARBA00022692"/>
    </source>
</evidence>